<dbReference type="HAMAP" id="MF_01812">
    <property type="entry name" value="Eis"/>
    <property type="match status" value="1"/>
</dbReference>
<dbReference type="HOGENOM" id="CLU_050659_0_0_11"/>
<dbReference type="Gene3D" id="3.30.1050.10">
    <property type="entry name" value="SCP2 sterol-binding domain"/>
    <property type="match status" value="1"/>
</dbReference>
<feature type="active site" description="Proton acceptor; via carboxylate" evidence="4">
    <location>
        <position position="417"/>
    </location>
</feature>
<dbReference type="eggNOG" id="COG4552">
    <property type="taxonomic scope" value="Bacteria"/>
</dbReference>
<evidence type="ECO:0000256" key="2">
    <source>
        <dbReference type="ARBA" id="ARBA00022679"/>
    </source>
</evidence>
<comment type="subunit">
    <text evidence="4">Homohexamer; trimer of dimers.</text>
</comment>
<dbReference type="Pfam" id="PF17668">
    <property type="entry name" value="Acetyltransf_17"/>
    <property type="match status" value="1"/>
</dbReference>
<dbReference type="Pfam" id="PF13530">
    <property type="entry name" value="SCP2_2"/>
    <property type="match status" value="1"/>
</dbReference>
<keyword evidence="2 4" id="KW-0808">Transferase</keyword>
<proteinExistence type="inferred from homology"/>
<evidence type="ECO:0000256" key="3">
    <source>
        <dbReference type="ARBA" id="ARBA00023315"/>
    </source>
</evidence>
<dbReference type="InterPro" id="IPR041380">
    <property type="entry name" value="Acetyltransf_17"/>
</dbReference>
<evidence type="ECO:0000313" key="7">
    <source>
        <dbReference type="Proteomes" id="UP000000328"/>
    </source>
</evidence>
<dbReference type="AlphaFoldDB" id="A0A0H3D7L4"/>
<comment type="similarity">
    <text evidence="1 4">Belongs to the acetyltransferase Eis family.</text>
</comment>
<feature type="binding site" evidence="4">
    <location>
        <begin position="131"/>
        <end position="132"/>
    </location>
    <ligand>
        <name>acetyl-CoA</name>
        <dbReference type="ChEBI" id="CHEBI:57288"/>
    </ligand>
</feature>
<protein>
    <recommendedName>
        <fullName evidence="5">N-acetyltransferase domain-containing protein</fullName>
    </recommendedName>
</protein>
<dbReference type="KEGG" id="amd:AMED_4875"/>
<feature type="active site" description="Proton donor" evidence="4">
    <location>
        <position position="136"/>
    </location>
</feature>
<dbReference type="NCBIfam" id="NF002367">
    <property type="entry name" value="PRK01346.1-4"/>
    <property type="match status" value="1"/>
</dbReference>
<dbReference type="Pfam" id="PF13527">
    <property type="entry name" value="Acetyltransf_9"/>
    <property type="match status" value="1"/>
</dbReference>
<keyword evidence="3 4" id="KW-0012">Acyltransferase</keyword>
<dbReference type="PATRIC" id="fig|749927.5.peg.5043"/>
<dbReference type="SUPFAM" id="SSF55729">
    <property type="entry name" value="Acyl-CoA N-acyltransferases (Nat)"/>
    <property type="match status" value="1"/>
</dbReference>
<dbReference type="InterPro" id="IPR000182">
    <property type="entry name" value="GNAT_dom"/>
</dbReference>
<evidence type="ECO:0000256" key="4">
    <source>
        <dbReference type="HAMAP-Rule" id="MF_01812"/>
    </source>
</evidence>
<dbReference type="SUPFAM" id="SSF55718">
    <property type="entry name" value="SCP-like"/>
    <property type="match status" value="1"/>
</dbReference>
<name>A0A0H3D7L4_AMYMU</name>
<dbReference type="GO" id="GO:0034069">
    <property type="term" value="F:aminoglycoside N-acetyltransferase activity"/>
    <property type="evidence" value="ECO:0007669"/>
    <property type="project" value="TreeGrafter"/>
</dbReference>
<dbReference type="PANTHER" id="PTHR37817">
    <property type="entry name" value="N-ACETYLTRANSFERASE EIS"/>
    <property type="match status" value="1"/>
</dbReference>
<dbReference type="InterPro" id="IPR025559">
    <property type="entry name" value="Eis_dom"/>
</dbReference>
<reference evidence="6 7" key="1">
    <citation type="journal article" date="2010" name="Cell Res.">
        <title>Complete genome sequence of the rifamycin SV-producing Amycolatopsis mediterranei U32 revealed its genetic characteristics in phylogeny and metabolism.</title>
        <authorList>
            <person name="Zhao W."/>
            <person name="Zhong Y."/>
            <person name="Yuan H."/>
            <person name="Wang J."/>
            <person name="Zheng H."/>
            <person name="Wang Y."/>
            <person name="Cen X."/>
            <person name="Xu F."/>
            <person name="Bai J."/>
            <person name="Han X."/>
            <person name="Lu G."/>
            <person name="Zhu Y."/>
            <person name="Shao Z."/>
            <person name="Yan H."/>
            <person name="Li C."/>
            <person name="Peng N."/>
            <person name="Zhang Z."/>
            <person name="Zhang Y."/>
            <person name="Lin W."/>
            <person name="Fan Y."/>
            <person name="Qin Z."/>
            <person name="Hu Y."/>
            <person name="Zhu B."/>
            <person name="Wang S."/>
            <person name="Ding X."/>
            <person name="Zhao G.P."/>
        </authorList>
    </citation>
    <scope>NUCLEOTIDE SEQUENCE [LARGE SCALE GENOMIC DNA]</scope>
    <source>
        <strain evidence="7">U-32</strain>
    </source>
</reference>
<dbReference type="InterPro" id="IPR016181">
    <property type="entry name" value="Acyl_CoA_acyltransferase"/>
</dbReference>
<feature type="binding site" evidence="4">
    <location>
        <begin position="95"/>
        <end position="97"/>
    </location>
    <ligand>
        <name>acetyl-CoA</name>
        <dbReference type="ChEBI" id="CHEBI:57288"/>
    </ligand>
</feature>
<accession>A0A0H3D7L4</accession>
<dbReference type="PANTHER" id="PTHR37817:SF1">
    <property type="entry name" value="N-ACETYLTRANSFERASE EIS"/>
    <property type="match status" value="1"/>
</dbReference>
<dbReference type="OrthoDB" id="8399956at2"/>
<evidence type="ECO:0000313" key="6">
    <source>
        <dbReference type="EMBL" id="ADJ46641.1"/>
    </source>
</evidence>
<feature type="binding site" evidence="4">
    <location>
        <begin position="103"/>
        <end position="108"/>
    </location>
    <ligand>
        <name>acetyl-CoA</name>
        <dbReference type="ChEBI" id="CHEBI:57288"/>
    </ligand>
</feature>
<dbReference type="InterPro" id="IPR051554">
    <property type="entry name" value="Acetyltransferase_Eis"/>
</dbReference>
<organism evidence="6 7">
    <name type="scientific">Amycolatopsis mediterranei (strain U-32)</name>
    <dbReference type="NCBI Taxonomy" id="749927"/>
    <lineage>
        <taxon>Bacteria</taxon>
        <taxon>Bacillati</taxon>
        <taxon>Actinomycetota</taxon>
        <taxon>Actinomycetes</taxon>
        <taxon>Pseudonocardiales</taxon>
        <taxon>Pseudonocardiaceae</taxon>
        <taxon>Amycolatopsis</taxon>
    </lineage>
</organism>
<dbReference type="PROSITE" id="PS51186">
    <property type="entry name" value="GNAT"/>
    <property type="match status" value="1"/>
</dbReference>
<dbReference type="Proteomes" id="UP000000328">
    <property type="component" value="Chromosome"/>
</dbReference>
<dbReference type="EMBL" id="CP002000">
    <property type="protein sequence ID" value="ADJ46641.1"/>
    <property type="molecule type" value="Genomic_DNA"/>
</dbReference>
<evidence type="ECO:0000256" key="1">
    <source>
        <dbReference type="ARBA" id="ARBA00009213"/>
    </source>
</evidence>
<evidence type="ECO:0000259" key="5">
    <source>
        <dbReference type="PROSITE" id="PS51186"/>
    </source>
</evidence>
<sequence>MPGRMSRGKIGRMTAFDVRPITEEERRSTFDLLRRALHRPRATDGFWARVGVSWPAAHKFGAFEAGSPIGIVSAYDTEIAVSGGRTLPVAAVEGVGVRADRTRRGVLSAMMAAQLADFVARGLPLAVLHASEPTIYGRFGYGSAALGKILRVTRPAARLHERVATGGEVRLLTPEEAVKEIPGLYRRIGLHRPGMIGRPERWWPMAHDRHVNADDGHQVAVHSGPDGDDGFVVYATIGSRSVDAPDRGAVLDVHDLHAAGPAARAALWRFLLSVDLVSEVRARHRPVDEPLAVMLTDHRHAATVAVEDDLWLRPVDVAAALAARTYRAAGPVVLAVTDRLLPANTGHYEVGPDGARRTDAAAELALDVDTLGMLYLGQWAATTLAEVGRIDVRDAAALGRADELFTTTAAPWCGTAF</sequence>
<gene>
    <name evidence="6" type="ordered locus">AMED_4875</name>
</gene>
<dbReference type="Gene3D" id="3.40.630.30">
    <property type="match status" value="2"/>
</dbReference>
<feature type="domain" description="N-acetyltransferase" evidence="5">
    <location>
        <begin position="16"/>
        <end position="210"/>
    </location>
</feature>
<dbReference type="GO" id="GO:0030649">
    <property type="term" value="P:aminoglycoside antibiotic catabolic process"/>
    <property type="evidence" value="ECO:0007669"/>
    <property type="project" value="TreeGrafter"/>
</dbReference>
<dbReference type="InterPro" id="IPR036527">
    <property type="entry name" value="SCP2_sterol-bd_dom_sf"/>
</dbReference>
<dbReference type="InterPro" id="IPR022902">
    <property type="entry name" value="NAcTrfase_Eis"/>
</dbReference>